<gene>
    <name evidence="3" type="ORF">SAMN06295916_0415</name>
</gene>
<dbReference type="SUPFAM" id="SSF52821">
    <property type="entry name" value="Rhodanese/Cell cycle control phosphatase"/>
    <property type="match status" value="1"/>
</dbReference>
<dbReference type="GO" id="GO:0002098">
    <property type="term" value="P:tRNA wobble uridine modification"/>
    <property type="evidence" value="ECO:0007669"/>
    <property type="project" value="InterPro"/>
</dbReference>
<evidence type="ECO:0000313" key="3">
    <source>
        <dbReference type="EMBL" id="SNC61127.1"/>
    </source>
</evidence>
<dbReference type="NCBIfam" id="NF008750">
    <property type="entry name" value="PRK11784.1-2"/>
    <property type="match status" value="1"/>
</dbReference>
<keyword evidence="1" id="KW-0711">Selenium</keyword>
<dbReference type="EMBL" id="FYEX01000001">
    <property type="protein sequence ID" value="SNC61127.1"/>
    <property type="molecule type" value="Genomic_DNA"/>
</dbReference>
<dbReference type="PANTHER" id="PTHR30401">
    <property type="entry name" value="TRNA 2-SELENOURIDINE SYNTHASE"/>
    <property type="match status" value="1"/>
</dbReference>
<dbReference type="AlphaFoldDB" id="A0A212T500"/>
<dbReference type="Gene3D" id="3.40.250.10">
    <property type="entry name" value="Rhodanese-like domain"/>
    <property type="match status" value="1"/>
</dbReference>
<dbReference type="PROSITE" id="PS50206">
    <property type="entry name" value="RHODANESE_3"/>
    <property type="match status" value="1"/>
</dbReference>
<protein>
    <submittedName>
        <fullName evidence="3">tRNA 2-selenouridine synthase</fullName>
    </submittedName>
</protein>
<dbReference type="GO" id="GO:0043828">
    <property type="term" value="F:tRNA 2-selenouridine synthase activity"/>
    <property type="evidence" value="ECO:0007669"/>
    <property type="project" value="InterPro"/>
</dbReference>
<dbReference type="OrthoDB" id="9808735at2"/>
<dbReference type="PANTHER" id="PTHR30401:SF0">
    <property type="entry name" value="TRNA 2-SELENOURIDINE SYNTHASE"/>
    <property type="match status" value="1"/>
</dbReference>
<keyword evidence="4" id="KW-1185">Reference proteome</keyword>
<dbReference type="RefSeq" id="WP_088812295.1">
    <property type="nucleotide sequence ID" value="NZ_FYEX01000001.1"/>
</dbReference>
<feature type="domain" description="Rhodanese" evidence="2">
    <location>
        <begin position="18"/>
        <end position="130"/>
    </location>
</feature>
<evidence type="ECO:0000256" key="1">
    <source>
        <dbReference type="ARBA" id="ARBA00023266"/>
    </source>
</evidence>
<organism evidence="3 4">
    <name type="scientific">Polynucleobacter victoriensis</name>
    <dbReference type="NCBI Taxonomy" id="2049319"/>
    <lineage>
        <taxon>Bacteria</taxon>
        <taxon>Pseudomonadati</taxon>
        <taxon>Pseudomonadota</taxon>
        <taxon>Betaproteobacteria</taxon>
        <taxon>Burkholderiales</taxon>
        <taxon>Burkholderiaceae</taxon>
        <taxon>Polynucleobacter</taxon>
    </lineage>
</organism>
<dbReference type="SMART" id="SM00450">
    <property type="entry name" value="RHOD"/>
    <property type="match status" value="1"/>
</dbReference>
<evidence type="ECO:0000313" key="4">
    <source>
        <dbReference type="Proteomes" id="UP000197215"/>
    </source>
</evidence>
<reference evidence="3 4" key="1">
    <citation type="submission" date="2017-06" db="EMBL/GenBank/DDBJ databases">
        <authorList>
            <person name="Kim H.J."/>
            <person name="Triplett B.A."/>
        </authorList>
    </citation>
    <scope>NUCLEOTIDE SEQUENCE [LARGE SCALE GENOMIC DNA]</scope>
    <source>
        <strain evidence="3 4">MWH-VicM1</strain>
    </source>
</reference>
<dbReference type="NCBIfam" id="TIGR03167">
    <property type="entry name" value="tRNA_sel_U_synt"/>
    <property type="match status" value="1"/>
</dbReference>
<sequence length="352" mass="40296">MKSSLAANITDRHQFDMVIDVRSPDEFAEDHIPGAVNYPVLSNEERILVGTMYKQESPFEAKKIGAALIAKRIAHYIEHNFIDKPKNWNPLIYCWRGGKRSGSMTHILRQIGWNAQILDGGYKSYRREVVSKLNSLPKEFKYMVVTGQTGSAKSRILEHLHHLGAQVLDLETIAVHKGSVLGNIPNSPQPSQKMFETQLVLALESFNTSKVVFVEAESRKIGTLHVPDLLLDQMRSSPCIKINATMDARVNYLIDDYAYFIKQPDDLIRTIDFLKELHSKEKLEHWKTLAKESQWPLLVQELLEQHYDALYRRSQNSNYVNYEKATNYNTADLSAKGIDILAKQILMDHHHA</sequence>
<dbReference type="InterPro" id="IPR058840">
    <property type="entry name" value="AAA_SelU"/>
</dbReference>
<dbReference type="NCBIfam" id="NF008752">
    <property type="entry name" value="PRK11784.1-4"/>
    <property type="match status" value="1"/>
</dbReference>
<proteinExistence type="predicted"/>
<dbReference type="InterPro" id="IPR001763">
    <property type="entry name" value="Rhodanese-like_dom"/>
</dbReference>
<dbReference type="Proteomes" id="UP000197215">
    <property type="component" value="Unassembled WGS sequence"/>
</dbReference>
<evidence type="ECO:0000259" key="2">
    <source>
        <dbReference type="PROSITE" id="PS50206"/>
    </source>
</evidence>
<dbReference type="InterPro" id="IPR036873">
    <property type="entry name" value="Rhodanese-like_dom_sf"/>
</dbReference>
<dbReference type="Pfam" id="PF00581">
    <property type="entry name" value="Rhodanese"/>
    <property type="match status" value="1"/>
</dbReference>
<dbReference type="InterPro" id="IPR017582">
    <property type="entry name" value="SelU"/>
</dbReference>
<dbReference type="Pfam" id="PF26341">
    <property type="entry name" value="AAA_SelU"/>
    <property type="match status" value="1"/>
</dbReference>
<accession>A0A212T500</accession>
<name>A0A212T500_9BURK</name>